<reference evidence="2" key="1">
    <citation type="journal article" date="2015" name="Nature">
        <title>Complex archaea that bridge the gap between prokaryotes and eukaryotes.</title>
        <authorList>
            <person name="Spang A."/>
            <person name="Saw J.H."/>
            <person name="Jorgensen S.L."/>
            <person name="Zaremba-Niedzwiedzka K."/>
            <person name="Martijn J."/>
            <person name="Lind A.E."/>
            <person name="van Eijk R."/>
            <person name="Schleper C."/>
            <person name="Guy L."/>
            <person name="Ettema T.J."/>
        </authorList>
    </citation>
    <scope>NUCLEOTIDE SEQUENCE</scope>
</reference>
<protein>
    <recommendedName>
        <fullName evidence="3">Heme exporter protein D</fullName>
    </recommendedName>
</protein>
<feature type="transmembrane region" description="Helical" evidence="1">
    <location>
        <begin position="6"/>
        <end position="24"/>
    </location>
</feature>
<gene>
    <name evidence="2" type="ORF">LCGC14_0481480</name>
</gene>
<sequence length="40" mass="4345">MSVSLWFVLGYGVLAGLPLLVVWIRVTRAIKKAEAETAEG</sequence>
<organism evidence="2">
    <name type="scientific">marine sediment metagenome</name>
    <dbReference type="NCBI Taxonomy" id="412755"/>
    <lineage>
        <taxon>unclassified sequences</taxon>
        <taxon>metagenomes</taxon>
        <taxon>ecological metagenomes</taxon>
    </lineage>
</organism>
<dbReference type="AlphaFoldDB" id="A0A0F9VHZ0"/>
<comment type="caution">
    <text evidence="2">The sequence shown here is derived from an EMBL/GenBank/DDBJ whole genome shotgun (WGS) entry which is preliminary data.</text>
</comment>
<keyword evidence="1" id="KW-0812">Transmembrane</keyword>
<proteinExistence type="predicted"/>
<accession>A0A0F9VHZ0</accession>
<evidence type="ECO:0000313" key="2">
    <source>
        <dbReference type="EMBL" id="KKN65428.1"/>
    </source>
</evidence>
<keyword evidence="1" id="KW-0472">Membrane</keyword>
<name>A0A0F9VHZ0_9ZZZZ</name>
<evidence type="ECO:0008006" key="3">
    <source>
        <dbReference type="Google" id="ProtNLM"/>
    </source>
</evidence>
<dbReference type="EMBL" id="LAZR01000524">
    <property type="protein sequence ID" value="KKN65428.1"/>
    <property type="molecule type" value="Genomic_DNA"/>
</dbReference>
<evidence type="ECO:0000256" key="1">
    <source>
        <dbReference type="SAM" id="Phobius"/>
    </source>
</evidence>
<keyword evidence="1" id="KW-1133">Transmembrane helix</keyword>